<feature type="region of interest" description="Disordered" evidence="7">
    <location>
        <begin position="322"/>
        <end position="350"/>
    </location>
</feature>
<name>A0A6S7FWA7_PARCT</name>
<evidence type="ECO:0000313" key="9">
    <source>
        <dbReference type="EMBL" id="CAB3980096.1"/>
    </source>
</evidence>
<evidence type="ECO:0000256" key="7">
    <source>
        <dbReference type="SAM" id="MobiDB-lite"/>
    </source>
</evidence>
<feature type="transmembrane region" description="Helical" evidence="8">
    <location>
        <begin position="267"/>
        <end position="293"/>
    </location>
</feature>
<evidence type="ECO:0000256" key="5">
    <source>
        <dbReference type="ARBA" id="ARBA00023136"/>
    </source>
</evidence>
<feature type="transmembrane region" description="Helical" evidence="8">
    <location>
        <begin position="230"/>
        <end position="247"/>
    </location>
</feature>
<dbReference type="OrthoDB" id="10042652at2759"/>
<feature type="transmembrane region" description="Helical" evidence="8">
    <location>
        <begin position="32"/>
        <end position="51"/>
    </location>
</feature>
<feature type="compositionally biased region" description="Polar residues" evidence="7">
    <location>
        <begin position="502"/>
        <end position="511"/>
    </location>
</feature>
<feature type="region of interest" description="Disordered" evidence="7">
    <location>
        <begin position="475"/>
        <end position="511"/>
    </location>
</feature>
<keyword evidence="3 8" id="KW-0812">Transmembrane</keyword>
<dbReference type="PANTHER" id="PTHR31158">
    <property type="entry name" value="DUAL OXIDASE 2"/>
    <property type="match status" value="1"/>
</dbReference>
<sequence length="511" mass="56626">MGFFDAFRDKPSATRYGDIHTTANFDVFDATLAYVFCALGFSFLILLPGYMFKERISVAIRIFLSLFIGAAILASNYGMQWEKSSVETTTQYKAFMSQEIKAKVGVNIGLRGINVTLKGLPVHQSFENEKTVEHVDYNEKFRWDSPWSQGRLGYGPHASQINNEYYSALQKGIPYPILLIAEYFTLDGENIRWGRGFRLAGFYTHALLWIGFTLWVITNILFLNVIRYGAYFLSFTGVVVLLANLIYDSLHFGPELTIPFPEGILSFSYGWCFWLSFSIGFLCLVLGVVVAALDYCFPGPVATFFNIDIVTEFEDVVVAEEELSPGESPDGSSVESIPSGEDEATGGEANKKRIHFVSRSRYAGISASWRRKKTPLNTSSSFPLFQPMSVSGKPRTSSVKINIEQHHDNEAFHGSDEDVRCEPEVSQENIDSVAEMGGDDARNGECSGENFGNGERLKVPDSTVVEKGECSVEIGADLGENGETSVGNPKESLTEPGEVLSKNDNANVTEF</sequence>
<dbReference type="InterPro" id="IPR018469">
    <property type="entry name" value="Dual_oxidase_maturation_fac"/>
</dbReference>
<organism evidence="9 10">
    <name type="scientific">Paramuricea clavata</name>
    <name type="common">Red gorgonian</name>
    <name type="synonym">Violescent sea-whip</name>
    <dbReference type="NCBI Taxonomy" id="317549"/>
    <lineage>
        <taxon>Eukaryota</taxon>
        <taxon>Metazoa</taxon>
        <taxon>Cnidaria</taxon>
        <taxon>Anthozoa</taxon>
        <taxon>Octocorallia</taxon>
        <taxon>Malacalcyonacea</taxon>
        <taxon>Plexauridae</taxon>
        <taxon>Paramuricea</taxon>
    </lineage>
</organism>
<gene>
    <name evidence="9" type="ORF">PACLA_8A007388</name>
</gene>
<dbReference type="GO" id="GO:0005789">
    <property type="term" value="C:endoplasmic reticulum membrane"/>
    <property type="evidence" value="ECO:0007669"/>
    <property type="project" value="InterPro"/>
</dbReference>
<comment type="subcellular location">
    <subcellularLocation>
        <location evidence="1">Membrane</location>
        <topology evidence="1">Multi-pass membrane protein</topology>
    </subcellularLocation>
</comment>
<dbReference type="AlphaFoldDB" id="A0A6S7FWA7"/>
<proteinExistence type="inferred from homology"/>
<feature type="transmembrane region" description="Helical" evidence="8">
    <location>
        <begin position="58"/>
        <end position="79"/>
    </location>
</feature>
<evidence type="ECO:0000256" key="4">
    <source>
        <dbReference type="ARBA" id="ARBA00022989"/>
    </source>
</evidence>
<dbReference type="EMBL" id="CACRXK020000256">
    <property type="protein sequence ID" value="CAB3980096.1"/>
    <property type="molecule type" value="Genomic_DNA"/>
</dbReference>
<dbReference type="Pfam" id="PF10204">
    <property type="entry name" value="DuoxA"/>
    <property type="match status" value="1"/>
</dbReference>
<reference evidence="9" key="1">
    <citation type="submission" date="2020-04" db="EMBL/GenBank/DDBJ databases">
        <authorList>
            <person name="Alioto T."/>
            <person name="Alioto T."/>
            <person name="Gomez Garrido J."/>
        </authorList>
    </citation>
    <scope>NUCLEOTIDE SEQUENCE</scope>
    <source>
        <strain evidence="9">A484AB</strain>
    </source>
</reference>
<accession>A0A6S7FWA7</accession>
<dbReference type="PANTHER" id="PTHR31158:SF1">
    <property type="entry name" value="DOXA1 FACTOR-RELATED"/>
    <property type="match status" value="1"/>
</dbReference>
<keyword evidence="4 8" id="KW-1133">Transmembrane helix</keyword>
<protein>
    <submittedName>
        <fullName evidence="9">Dual oxidase maturation factor 1-like</fullName>
    </submittedName>
</protein>
<feature type="transmembrane region" description="Helical" evidence="8">
    <location>
        <begin position="202"/>
        <end position="223"/>
    </location>
</feature>
<evidence type="ECO:0000256" key="1">
    <source>
        <dbReference type="ARBA" id="ARBA00004141"/>
    </source>
</evidence>
<evidence type="ECO:0000256" key="8">
    <source>
        <dbReference type="SAM" id="Phobius"/>
    </source>
</evidence>
<comment type="caution">
    <text evidence="9">The sequence shown here is derived from an EMBL/GenBank/DDBJ whole genome shotgun (WGS) entry which is preliminary data.</text>
</comment>
<evidence type="ECO:0000256" key="6">
    <source>
        <dbReference type="ARBA" id="ARBA00023180"/>
    </source>
</evidence>
<evidence type="ECO:0000256" key="2">
    <source>
        <dbReference type="ARBA" id="ARBA00009816"/>
    </source>
</evidence>
<comment type="similarity">
    <text evidence="2">Belongs to the DUOXA family.</text>
</comment>
<dbReference type="GO" id="GO:0015031">
    <property type="term" value="P:protein transport"/>
    <property type="evidence" value="ECO:0007669"/>
    <property type="project" value="InterPro"/>
</dbReference>
<keyword evidence="5 8" id="KW-0472">Membrane</keyword>
<dbReference type="Proteomes" id="UP001152795">
    <property type="component" value="Unassembled WGS sequence"/>
</dbReference>
<keyword evidence="10" id="KW-1185">Reference proteome</keyword>
<evidence type="ECO:0000256" key="3">
    <source>
        <dbReference type="ARBA" id="ARBA00022692"/>
    </source>
</evidence>
<keyword evidence="6" id="KW-0325">Glycoprotein</keyword>
<evidence type="ECO:0000313" key="10">
    <source>
        <dbReference type="Proteomes" id="UP001152795"/>
    </source>
</evidence>